<keyword evidence="4" id="KW-0547">Nucleotide-binding</keyword>
<dbReference type="Pfam" id="PF13581">
    <property type="entry name" value="HATPase_c_2"/>
    <property type="match status" value="1"/>
</dbReference>
<dbReference type="InterPro" id="IPR050267">
    <property type="entry name" value="Anti-sigma-factor_SerPK"/>
</dbReference>
<evidence type="ECO:0000256" key="2">
    <source>
        <dbReference type="SAM" id="MobiDB-lite"/>
    </source>
</evidence>
<accession>A0A7H0IJZ3</accession>
<dbReference type="PANTHER" id="PTHR35526:SF3">
    <property type="entry name" value="ANTI-SIGMA-F FACTOR RSBW"/>
    <property type="match status" value="1"/>
</dbReference>
<keyword evidence="1" id="KW-0808">Transferase</keyword>
<feature type="compositionally biased region" description="Polar residues" evidence="2">
    <location>
        <begin position="1"/>
        <end position="11"/>
    </location>
</feature>
<keyword evidence="1" id="KW-0723">Serine/threonine-protein kinase</keyword>
<organism evidence="4 5">
    <name type="scientific">Streptomyces roseirectus</name>
    <dbReference type="NCBI Taxonomy" id="2768066"/>
    <lineage>
        <taxon>Bacteria</taxon>
        <taxon>Bacillati</taxon>
        <taxon>Actinomycetota</taxon>
        <taxon>Actinomycetes</taxon>
        <taxon>Kitasatosporales</taxon>
        <taxon>Streptomycetaceae</taxon>
        <taxon>Streptomyces</taxon>
    </lineage>
</organism>
<name>A0A7H0IJZ3_9ACTN</name>
<dbReference type="KEGG" id="sroi:IAG44_29195"/>
<evidence type="ECO:0000259" key="3">
    <source>
        <dbReference type="Pfam" id="PF13581"/>
    </source>
</evidence>
<dbReference type="EMBL" id="CP060828">
    <property type="protein sequence ID" value="QNP73109.1"/>
    <property type="molecule type" value="Genomic_DNA"/>
</dbReference>
<dbReference type="InterPro" id="IPR036890">
    <property type="entry name" value="HATPase_C_sf"/>
</dbReference>
<feature type="domain" description="Histidine kinase/HSP90-like ATPase" evidence="3">
    <location>
        <begin position="17"/>
        <end position="129"/>
    </location>
</feature>
<keyword evidence="4" id="KW-0067">ATP-binding</keyword>
<evidence type="ECO:0000313" key="5">
    <source>
        <dbReference type="Proteomes" id="UP000516052"/>
    </source>
</evidence>
<gene>
    <name evidence="4" type="ORF">IAG44_29195</name>
</gene>
<dbReference type="Gene3D" id="3.30.565.10">
    <property type="entry name" value="Histidine kinase-like ATPase, C-terminal domain"/>
    <property type="match status" value="1"/>
</dbReference>
<dbReference type="PANTHER" id="PTHR35526">
    <property type="entry name" value="ANTI-SIGMA-F FACTOR RSBW-RELATED"/>
    <property type="match status" value="1"/>
</dbReference>
<reference evidence="4 5" key="1">
    <citation type="submission" date="2020-08" db="EMBL/GenBank/DDBJ databases">
        <title>A novel species.</title>
        <authorList>
            <person name="Gao J."/>
        </authorList>
    </citation>
    <scope>NUCLEOTIDE SEQUENCE [LARGE SCALE GENOMIC DNA]</scope>
    <source>
        <strain evidence="4 5">CRXT-G-22</strain>
    </source>
</reference>
<keyword evidence="1" id="KW-0418">Kinase</keyword>
<keyword evidence="5" id="KW-1185">Reference proteome</keyword>
<feature type="region of interest" description="Disordered" evidence="2">
    <location>
        <begin position="1"/>
        <end position="22"/>
    </location>
</feature>
<sequence>MPANAVSQSAAHQYPRTRRSVGRARDDLRRQLTRWRAGGELVDDAELLLSELVTNAVKAKARPDKEVRVEVTLTETELRLEVADACEELPVVRHAGEWDEDGRGLILVEALASEWGVGPREGVGKVVWAVLKLTGCSTNSTATDAG</sequence>
<dbReference type="RefSeq" id="WP_187750053.1">
    <property type="nucleotide sequence ID" value="NZ_CP060828.1"/>
</dbReference>
<dbReference type="InterPro" id="IPR003594">
    <property type="entry name" value="HATPase_dom"/>
</dbReference>
<dbReference type="Proteomes" id="UP000516052">
    <property type="component" value="Chromosome"/>
</dbReference>
<dbReference type="CDD" id="cd16936">
    <property type="entry name" value="HATPase_RsbW-like"/>
    <property type="match status" value="1"/>
</dbReference>
<dbReference type="SUPFAM" id="SSF55874">
    <property type="entry name" value="ATPase domain of HSP90 chaperone/DNA topoisomerase II/histidine kinase"/>
    <property type="match status" value="1"/>
</dbReference>
<dbReference type="AlphaFoldDB" id="A0A7H0IJZ3"/>
<protein>
    <submittedName>
        <fullName evidence="4">ATP-binding protein</fullName>
    </submittedName>
</protein>
<dbReference type="GO" id="GO:0004674">
    <property type="term" value="F:protein serine/threonine kinase activity"/>
    <property type="evidence" value="ECO:0007669"/>
    <property type="project" value="UniProtKB-KW"/>
</dbReference>
<evidence type="ECO:0000256" key="1">
    <source>
        <dbReference type="ARBA" id="ARBA00022527"/>
    </source>
</evidence>
<evidence type="ECO:0000313" key="4">
    <source>
        <dbReference type="EMBL" id="QNP73109.1"/>
    </source>
</evidence>
<proteinExistence type="predicted"/>
<dbReference type="GO" id="GO:0005524">
    <property type="term" value="F:ATP binding"/>
    <property type="evidence" value="ECO:0007669"/>
    <property type="project" value="UniProtKB-KW"/>
</dbReference>